<accession>A0A899FZL4</accession>
<keyword evidence="2" id="KW-1185">Reference proteome</keyword>
<evidence type="ECO:0000313" key="2">
    <source>
        <dbReference type="Proteomes" id="UP000663699"/>
    </source>
</evidence>
<dbReference type="OrthoDB" id="2093493at2759"/>
<dbReference type="CDD" id="cd22849">
    <property type="entry name" value="NuzM"/>
    <property type="match status" value="1"/>
</dbReference>
<reference evidence="1" key="1">
    <citation type="submission" date="2020-06" db="EMBL/GenBank/DDBJ databases">
        <title>Genomes of multiple members of Pneumocystis genus reveal paths to human pathogen Pneumocystis jirovecii.</title>
        <authorList>
            <person name="Cisse O.H."/>
            <person name="Ma L."/>
            <person name="Dekker J."/>
            <person name="Khil P."/>
            <person name="Jo J."/>
            <person name="Brenchley J."/>
            <person name="Blair R."/>
            <person name="Pahar B."/>
            <person name="Chabe M."/>
            <person name="Van Rompay K.A."/>
            <person name="Keesler R."/>
            <person name="Sukura A."/>
            <person name="Hirsch V."/>
            <person name="Kutty G."/>
            <person name="Liu Y."/>
            <person name="Peng L."/>
            <person name="Chen J."/>
            <person name="Song J."/>
            <person name="Weissenbacher-Lang C."/>
            <person name="Xu J."/>
            <person name="Upham N.S."/>
            <person name="Stajich J.E."/>
            <person name="Cuomo C.A."/>
            <person name="Cushion M.T."/>
            <person name="Kovacs J.A."/>
        </authorList>
    </citation>
    <scope>NUCLEOTIDE SEQUENCE</scope>
    <source>
        <strain evidence="1">2A</strain>
    </source>
</reference>
<dbReference type="Proteomes" id="UP000663699">
    <property type="component" value="Chromosome 9"/>
</dbReference>
<gene>
    <name evidence="1" type="ORF">MERGE_003150</name>
</gene>
<dbReference type="EMBL" id="CP054540">
    <property type="protein sequence ID" value="QSL66013.1"/>
    <property type="molecule type" value="Genomic_DNA"/>
</dbReference>
<dbReference type="InterPro" id="IPR016813">
    <property type="entry name" value="NADH_Ub_cplx-1_21kDa"/>
</dbReference>
<proteinExistence type="predicted"/>
<evidence type="ECO:0000313" key="1">
    <source>
        <dbReference type="EMBL" id="QSL66013.1"/>
    </source>
</evidence>
<dbReference type="PANTHER" id="PTHR37325">
    <property type="entry name" value="OXIDOREDUCTASE 21 KDA SUBUNIT, PUTATIVE (AFU_ORTHOLOGUE AFUA_4G05910)-RELATED"/>
    <property type="match status" value="1"/>
</dbReference>
<dbReference type="PANTHER" id="PTHR37325:SF1">
    <property type="entry name" value="OXIDOREDUCTASE 21 KDA SUBUNIT, PUTATIVE (AFU_ORTHOLOGUE AFUA_4G05910)-RELATED"/>
    <property type="match status" value="1"/>
</dbReference>
<name>A0A899FZL4_9ASCO</name>
<sequence length="170" mass="19551">MSQKFVKLCVENKKGFWNWLRRWLVIDPERSSGITYNNQYRKPAPGTPEKLYSRPLNLPASDISDNPYWKRDTRRNYPRSGIITQPVLAELLVLGSVEHPKISEPSETETQTTSAVTQSLSTILYNAEPSEIRKFILTDKGVAPQPGNSYQWTLDEKNGYPSTYPVRTFR</sequence>
<dbReference type="AlphaFoldDB" id="A0A899FZL4"/>
<protein>
    <submittedName>
        <fullName evidence="1">Uncharacterized protein</fullName>
    </submittedName>
</protein>
<dbReference type="PIRSF" id="PIRSF022976">
    <property type="entry name" value="NADH_Oxi_21kDa"/>
    <property type="match status" value="1"/>
</dbReference>
<organism evidence="1 2">
    <name type="scientific">Pneumocystis wakefieldiae</name>
    <dbReference type="NCBI Taxonomy" id="38082"/>
    <lineage>
        <taxon>Eukaryota</taxon>
        <taxon>Fungi</taxon>
        <taxon>Dikarya</taxon>
        <taxon>Ascomycota</taxon>
        <taxon>Taphrinomycotina</taxon>
        <taxon>Pneumocystomycetes</taxon>
        <taxon>Pneumocystaceae</taxon>
        <taxon>Pneumocystis</taxon>
    </lineage>
</organism>